<dbReference type="EMBL" id="CP038436">
    <property type="protein sequence ID" value="QBX56733.1"/>
    <property type="molecule type" value="Genomic_DNA"/>
</dbReference>
<dbReference type="KEGG" id="nsn:EXE58_15560"/>
<evidence type="ECO:0000313" key="2">
    <source>
        <dbReference type="Proteomes" id="UP000294853"/>
    </source>
</evidence>
<dbReference type="AlphaFoldDB" id="A0A4P7IJ01"/>
<dbReference type="RefSeq" id="WP_135268718.1">
    <property type="nucleotide sequence ID" value="NZ_CP038436.1"/>
</dbReference>
<reference evidence="1 2" key="1">
    <citation type="submission" date="2019-03" db="EMBL/GenBank/DDBJ databases">
        <title>Three New Species of Nocardioides, Nocardioides euryhalodurans sp. nov., Nocardioides seonyuensis sp. nov. and Nocardioides eburneoflavus sp. nov. Iolated from Soil.</title>
        <authorList>
            <person name="Roh S.G."/>
            <person name="Lee C."/>
            <person name="Kim M.-K."/>
            <person name="Kim S.B."/>
        </authorList>
    </citation>
    <scope>NUCLEOTIDE SEQUENCE [LARGE SCALE GENOMIC DNA]</scope>
    <source>
        <strain evidence="1 2">MMS17-SY207-3</strain>
    </source>
</reference>
<evidence type="ECO:0000313" key="1">
    <source>
        <dbReference type="EMBL" id="QBX56733.1"/>
    </source>
</evidence>
<keyword evidence="2" id="KW-1185">Reference proteome</keyword>
<gene>
    <name evidence="1" type="ORF">EXE58_15560</name>
</gene>
<protein>
    <submittedName>
        <fullName evidence="1">Uncharacterized protein</fullName>
    </submittedName>
</protein>
<name>A0A4P7IJ01_9ACTN</name>
<sequence length="68" mass="7250">MMHVEVHVDCLSVALGADGRADEAVVRQALDDALRDRGGLGDRPVTDVVARTVAREVAREVGRTVPPC</sequence>
<accession>A0A4P7IJ01</accession>
<dbReference type="Proteomes" id="UP000294853">
    <property type="component" value="Chromosome"/>
</dbReference>
<organism evidence="1 2">
    <name type="scientific">Nocardioides seonyuensis</name>
    <dbReference type="NCBI Taxonomy" id="2518371"/>
    <lineage>
        <taxon>Bacteria</taxon>
        <taxon>Bacillati</taxon>
        <taxon>Actinomycetota</taxon>
        <taxon>Actinomycetes</taxon>
        <taxon>Propionibacteriales</taxon>
        <taxon>Nocardioidaceae</taxon>
        <taxon>Nocardioides</taxon>
    </lineage>
</organism>
<proteinExistence type="predicted"/>